<evidence type="ECO:0000313" key="5">
    <source>
        <dbReference type="Proteomes" id="UP000324705"/>
    </source>
</evidence>
<dbReference type="InterPro" id="IPR003690">
    <property type="entry name" value="MTERF"/>
</dbReference>
<dbReference type="OMA" id="IRPHPRE"/>
<dbReference type="SMART" id="SM00733">
    <property type="entry name" value="Mterf"/>
    <property type="match status" value="4"/>
</dbReference>
<evidence type="ECO:0000256" key="1">
    <source>
        <dbReference type="ARBA" id="ARBA00007692"/>
    </source>
</evidence>
<dbReference type="FunFam" id="1.25.70.10:FF:000016">
    <property type="entry name" value="Mitochondrial transcription termination factor-like"/>
    <property type="match status" value="1"/>
</dbReference>
<dbReference type="Gramene" id="TRITD6Av1G015720.3">
    <property type="protein sequence ID" value="TRITD6Av1G015720.3"/>
    <property type="gene ID" value="TRITD6Av1G015720"/>
</dbReference>
<dbReference type="PANTHER" id="PTHR13068:SF111">
    <property type="match status" value="1"/>
</dbReference>
<keyword evidence="2" id="KW-0804">Transcription</keyword>
<evidence type="ECO:0000256" key="2">
    <source>
        <dbReference type="ARBA" id="ARBA00022472"/>
    </source>
</evidence>
<proteinExistence type="inferred from homology"/>
<comment type="similarity">
    <text evidence="1">Belongs to the mTERF family.</text>
</comment>
<evidence type="ECO:0000256" key="3">
    <source>
        <dbReference type="ARBA" id="ARBA00022946"/>
    </source>
</evidence>
<gene>
    <name evidence="4" type="ORF">TRITD_6Av1G015720</name>
</gene>
<dbReference type="Pfam" id="PF02536">
    <property type="entry name" value="mTERF"/>
    <property type="match status" value="1"/>
</dbReference>
<evidence type="ECO:0000313" key="4">
    <source>
        <dbReference type="EMBL" id="VAI42521.1"/>
    </source>
</evidence>
<dbReference type="GO" id="GO:0003676">
    <property type="term" value="F:nucleic acid binding"/>
    <property type="evidence" value="ECO:0007669"/>
    <property type="project" value="InterPro"/>
</dbReference>
<organism evidence="4 5">
    <name type="scientific">Triticum turgidum subsp. durum</name>
    <name type="common">Durum wheat</name>
    <name type="synonym">Triticum durum</name>
    <dbReference type="NCBI Taxonomy" id="4567"/>
    <lineage>
        <taxon>Eukaryota</taxon>
        <taxon>Viridiplantae</taxon>
        <taxon>Streptophyta</taxon>
        <taxon>Embryophyta</taxon>
        <taxon>Tracheophyta</taxon>
        <taxon>Spermatophyta</taxon>
        <taxon>Magnoliopsida</taxon>
        <taxon>Liliopsida</taxon>
        <taxon>Poales</taxon>
        <taxon>Poaceae</taxon>
        <taxon>BOP clade</taxon>
        <taxon>Pooideae</taxon>
        <taxon>Triticodae</taxon>
        <taxon>Triticeae</taxon>
        <taxon>Triticinae</taxon>
        <taxon>Triticum</taxon>
    </lineage>
</organism>
<name>A0A9R1AW88_TRITD</name>
<dbReference type="GO" id="GO:0006353">
    <property type="term" value="P:DNA-templated transcription termination"/>
    <property type="evidence" value="ECO:0007669"/>
    <property type="project" value="UniProtKB-KW"/>
</dbReference>
<accession>A0A9R1AW88</accession>
<keyword evidence="5" id="KW-1185">Reference proteome</keyword>
<dbReference type="PANTHER" id="PTHR13068">
    <property type="entry name" value="CGI-12 PROTEIN-RELATED"/>
    <property type="match status" value="1"/>
</dbReference>
<keyword evidence="3" id="KW-0809">Transit peptide</keyword>
<dbReference type="Proteomes" id="UP000324705">
    <property type="component" value="Chromosome 6A"/>
</dbReference>
<dbReference type="FunFam" id="1.25.70.10:FF:000001">
    <property type="entry name" value="Mitochondrial transcription termination factor-like"/>
    <property type="match status" value="1"/>
</dbReference>
<reference evidence="4 5" key="1">
    <citation type="submission" date="2017-09" db="EMBL/GenBank/DDBJ databases">
        <authorList>
            <consortium name="International Durum Wheat Genome Sequencing Consortium (IDWGSC)"/>
            <person name="Milanesi L."/>
        </authorList>
    </citation>
    <scope>NUCLEOTIDE SEQUENCE [LARGE SCALE GENOMIC DNA]</scope>
    <source>
        <strain evidence="5">cv. Svevo</strain>
    </source>
</reference>
<keyword evidence="2" id="KW-0805">Transcription regulation</keyword>
<dbReference type="AlphaFoldDB" id="A0A9R1AW88"/>
<protein>
    <submittedName>
        <fullName evidence="4">Uncharacterized protein</fullName>
    </submittedName>
</protein>
<dbReference type="Gene3D" id="1.25.70.10">
    <property type="entry name" value="Transcription termination factor 3, mitochondrial"/>
    <property type="match status" value="1"/>
</dbReference>
<dbReference type="InterPro" id="IPR038538">
    <property type="entry name" value="MTERF_sf"/>
</dbReference>
<dbReference type="EMBL" id="LT934121">
    <property type="protein sequence ID" value="VAI42521.1"/>
    <property type="molecule type" value="Genomic_DNA"/>
</dbReference>
<sequence length="442" mass="48400">MTWHVRLTGGSPLWSGLGRTRSEIRPHPREPLHHRPSRFSHSLAAAAAPANLLLRGAAMLRLRCCLLTQLLSPPSASPASQLRRLISAAAPAIFPNPSFDVEGYLVSTCGLTRAQALKASAKLSHLKSPSKPDAVLAFLAGLGLSGADVAALVAKDPLFLCARVEKTLAPVVAGLTGLGLSRSDIARLVSLSRDKFRCRSIVSYLQYHLHLFVSFENLLPALRRGLCLVSADLETVVKPNVAFLKECGLGDCDIAKLCIGQPWLLASSLECVRSVAARAEGIGVPCGSAMFRHALWAVARLSQEKIAAKVEHLKKMLRWSDAEVRIALSKSPGMLSFSSDRLQGISEFLISKAGLEPAYIAHRPAMLNYSLEGRIKPRHYVVKYLKENGFLDHDRDYYNTLCISEKVFMERFICPHKEAAPHLAEDYADACRGEVPFSFRFT</sequence>
<keyword evidence="2" id="KW-0806">Transcription termination</keyword>